<accession>W8C7F0</accession>
<evidence type="ECO:0000313" key="1">
    <source>
        <dbReference type="EMBL" id="JAC05964.1"/>
    </source>
</evidence>
<dbReference type="AlphaFoldDB" id="W8C7F0"/>
<protein>
    <submittedName>
        <fullName evidence="1">Uncharacterized protein</fullName>
    </submittedName>
</protein>
<reference evidence="1" key="2">
    <citation type="journal article" date="2014" name="BMC Genomics">
        <title>A genomic perspective to assessing quality of mass-reared SIT flies used in Mediterranean fruit fly (Ceratitis capitata) eradication in California.</title>
        <authorList>
            <person name="Calla B."/>
            <person name="Hall B."/>
            <person name="Hou S."/>
            <person name="Geib S.M."/>
        </authorList>
    </citation>
    <scope>NUCLEOTIDE SEQUENCE</scope>
</reference>
<sequence length="379" mass="43819">MSTTHIEVTLKEMLQMSLGAPKITDINLSILHSLFNILLKKLDCQYEKVTVYGLEGACIKSILDNSRISPLPFNTDKTELLSTKLEKLEILEEHYKRVAHQLEEHFEEIRICNKKNSAKYSVVDWSKYSGPCEWFCTTAEPASQPFCDLLENYDFIMSVKRIVEEPIVGKILDMRKRLENLHVEMLDYQRRLADTCERLAYIEKVADEISNFSQYLAMEQNSFTQAMVELQDMIDGKMHKIVLPSLKKYIQTETGKIIEICEKLKQKEICDITEKFSGSSETCLSCKGVLIRTSGTAFLVPNDNVREDESKRRKIAKNCNRNGPCLKKQKEVELLERLVNRNKTNEETKISREIRKSCKIISDRFDVVKGTNGVYYRKA</sequence>
<organism evidence="1">
    <name type="scientific">Ceratitis capitata</name>
    <name type="common">Mediterranean fruit fly</name>
    <name type="synonym">Tephritis capitata</name>
    <dbReference type="NCBI Taxonomy" id="7213"/>
    <lineage>
        <taxon>Eukaryota</taxon>
        <taxon>Metazoa</taxon>
        <taxon>Ecdysozoa</taxon>
        <taxon>Arthropoda</taxon>
        <taxon>Hexapoda</taxon>
        <taxon>Insecta</taxon>
        <taxon>Pterygota</taxon>
        <taxon>Neoptera</taxon>
        <taxon>Endopterygota</taxon>
        <taxon>Diptera</taxon>
        <taxon>Brachycera</taxon>
        <taxon>Muscomorpha</taxon>
        <taxon>Tephritoidea</taxon>
        <taxon>Tephritidae</taxon>
        <taxon>Ceratitis</taxon>
        <taxon>Ceratitis</taxon>
    </lineage>
</organism>
<proteinExistence type="evidence at transcript level"/>
<name>W8C7F0_CERCA</name>
<reference evidence="1" key="1">
    <citation type="submission" date="2013-07" db="EMBL/GenBank/DDBJ databases">
        <authorList>
            <person name="Geib S."/>
        </authorList>
    </citation>
    <scope>NUCLEOTIDE SEQUENCE</scope>
</reference>
<dbReference type="OrthoDB" id="5981048at2759"/>
<dbReference type="EMBL" id="GAMC01000592">
    <property type="protein sequence ID" value="JAC05964.1"/>
    <property type="molecule type" value="mRNA"/>
</dbReference>